<comment type="caution">
    <text evidence="6">The sequence shown here is derived from an EMBL/GenBank/DDBJ whole genome shotgun (WGS) entry which is preliminary data.</text>
</comment>
<gene>
    <name evidence="6" type="ORF">GIY09_01220</name>
</gene>
<keyword evidence="3" id="KW-0547">Nucleotide-binding</keyword>
<dbReference type="Proteomes" id="UP000430975">
    <property type="component" value="Unassembled WGS sequence"/>
</dbReference>
<accession>A0A6I2G9T0</accession>
<dbReference type="PROSITE" id="PS00211">
    <property type="entry name" value="ABC_TRANSPORTER_1"/>
    <property type="match status" value="1"/>
</dbReference>
<dbReference type="GO" id="GO:0016887">
    <property type="term" value="F:ATP hydrolysis activity"/>
    <property type="evidence" value="ECO:0007669"/>
    <property type="project" value="InterPro"/>
</dbReference>
<evidence type="ECO:0000256" key="4">
    <source>
        <dbReference type="ARBA" id="ARBA00022840"/>
    </source>
</evidence>
<evidence type="ECO:0000259" key="5">
    <source>
        <dbReference type="PROSITE" id="PS50893"/>
    </source>
</evidence>
<dbReference type="SMART" id="SM00382">
    <property type="entry name" value="AAA"/>
    <property type="match status" value="1"/>
</dbReference>
<dbReference type="SUPFAM" id="SSF52540">
    <property type="entry name" value="P-loop containing nucleoside triphosphate hydrolases"/>
    <property type="match status" value="1"/>
</dbReference>
<dbReference type="EMBL" id="WJQS01000001">
    <property type="protein sequence ID" value="MRI84520.1"/>
    <property type="molecule type" value="Genomic_DNA"/>
</dbReference>
<evidence type="ECO:0000256" key="3">
    <source>
        <dbReference type="ARBA" id="ARBA00022741"/>
    </source>
</evidence>
<feature type="domain" description="ABC transporter" evidence="5">
    <location>
        <begin position="7"/>
        <end position="236"/>
    </location>
</feature>
<comment type="similarity">
    <text evidence="1">Belongs to the ABC transporter superfamily.</text>
</comment>
<organism evidence="6 7">
    <name type="scientific">Fundicoccus ignavus</name>
    <dbReference type="NCBI Taxonomy" id="2664442"/>
    <lineage>
        <taxon>Bacteria</taxon>
        <taxon>Bacillati</taxon>
        <taxon>Bacillota</taxon>
        <taxon>Bacilli</taxon>
        <taxon>Lactobacillales</taxon>
        <taxon>Aerococcaceae</taxon>
        <taxon>Fundicoccus</taxon>
    </lineage>
</organism>
<evidence type="ECO:0000313" key="6">
    <source>
        <dbReference type="EMBL" id="MRI84520.1"/>
    </source>
</evidence>
<dbReference type="InterPro" id="IPR003593">
    <property type="entry name" value="AAA+_ATPase"/>
</dbReference>
<dbReference type="InterPro" id="IPR050763">
    <property type="entry name" value="ABC_transporter_ATP-binding"/>
</dbReference>
<dbReference type="Gene3D" id="3.40.50.300">
    <property type="entry name" value="P-loop containing nucleotide triphosphate hydrolases"/>
    <property type="match status" value="1"/>
</dbReference>
<keyword evidence="4 6" id="KW-0067">ATP-binding</keyword>
<keyword evidence="2" id="KW-0813">Transport</keyword>
<evidence type="ECO:0000256" key="2">
    <source>
        <dbReference type="ARBA" id="ARBA00022448"/>
    </source>
</evidence>
<proteinExistence type="inferred from homology"/>
<dbReference type="InterPro" id="IPR003439">
    <property type="entry name" value="ABC_transporter-like_ATP-bd"/>
</dbReference>
<dbReference type="Pfam" id="PF00005">
    <property type="entry name" value="ABC_tran"/>
    <property type="match status" value="1"/>
</dbReference>
<keyword evidence="7" id="KW-1185">Reference proteome</keyword>
<name>A0A6I2G9T0_9LACT</name>
<sequence length="309" mass="34810">MTKRYIIETTDLTKDFGPHRGIEQVNIRVAEGEFYGFIGPNGAGKSTSIRLLLGLISPTSGQARLFGELAGPNQTDLLARIGYMPSEAVFYKGMTVRDLLKFSANLRGKAVQKACLQEARRLCDLFQVDTQKKIEELSLGNRKKVSIICALQHRPELYILDEPTSGLDPLMQKLFWQELTERNRQGATVFVSSHILSEVQRYCQRAAIIQDGQIVVEDTVQNLIQTTAKRVTLQGQVPLTLDLTEMKDVQRTEHSLSFLYNGDIALLIEAIYQHRESMLDVTIADPDMDEIFMHYYEHSAARSTNKGGN</sequence>
<dbReference type="CDD" id="cd03230">
    <property type="entry name" value="ABC_DR_subfamily_A"/>
    <property type="match status" value="1"/>
</dbReference>
<dbReference type="AlphaFoldDB" id="A0A6I2G9T0"/>
<dbReference type="RefSeq" id="WP_153862974.1">
    <property type="nucleotide sequence ID" value="NZ_WJQS01000001.1"/>
</dbReference>
<evidence type="ECO:0000313" key="7">
    <source>
        <dbReference type="Proteomes" id="UP000430975"/>
    </source>
</evidence>
<dbReference type="GO" id="GO:0005524">
    <property type="term" value="F:ATP binding"/>
    <property type="evidence" value="ECO:0007669"/>
    <property type="project" value="UniProtKB-KW"/>
</dbReference>
<dbReference type="PROSITE" id="PS50893">
    <property type="entry name" value="ABC_TRANSPORTER_2"/>
    <property type="match status" value="1"/>
</dbReference>
<dbReference type="PANTHER" id="PTHR42711">
    <property type="entry name" value="ABC TRANSPORTER ATP-BINDING PROTEIN"/>
    <property type="match status" value="1"/>
</dbReference>
<evidence type="ECO:0000256" key="1">
    <source>
        <dbReference type="ARBA" id="ARBA00005417"/>
    </source>
</evidence>
<dbReference type="PANTHER" id="PTHR42711:SF5">
    <property type="entry name" value="ABC TRANSPORTER ATP-BINDING PROTEIN NATA"/>
    <property type="match status" value="1"/>
</dbReference>
<reference evidence="6 7" key="1">
    <citation type="submission" date="2019-11" db="EMBL/GenBank/DDBJ databases">
        <title>Characterisation of Fundicoccus ignavus gen. nov. sp. nov., a novel genus of the family Aerococcaceae isolated from bulk tank milk.</title>
        <authorList>
            <person name="Siebert A."/>
            <person name="Huptas C."/>
            <person name="Wenning M."/>
            <person name="Scherer S."/>
            <person name="Doll E.V."/>
        </authorList>
    </citation>
    <scope>NUCLEOTIDE SEQUENCE [LARGE SCALE GENOMIC DNA]</scope>
    <source>
        <strain evidence="6 7">WS4759</strain>
    </source>
</reference>
<protein>
    <submittedName>
        <fullName evidence="6">ATP-binding cassette domain-containing protein</fullName>
    </submittedName>
</protein>
<dbReference type="InterPro" id="IPR017871">
    <property type="entry name" value="ABC_transporter-like_CS"/>
</dbReference>
<dbReference type="InterPro" id="IPR027417">
    <property type="entry name" value="P-loop_NTPase"/>
</dbReference>